<dbReference type="PANTHER" id="PTHR24183">
    <property type="entry name" value="FIBRONECTIN TYPE 3 AND ANKYRIN REPEAT DOMAINS PROTEIN 1"/>
    <property type="match status" value="1"/>
</dbReference>
<dbReference type="STRING" id="101091.A0A1C7NEW1"/>
<dbReference type="PROSITE" id="PS50088">
    <property type="entry name" value="ANK_REPEAT"/>
    <property type="match status" value="3"/>
</dbReference>
<dbReference type="Pfam" id="PF13637">
    <property type="entry name" value="Ank_4"/>
    <property type="match status" value="1"/>
</dbReference>
<sequence length="688" mass="77662">MLEFCTPPIPGQPHKYYGNAHNNFIKLPVVIPHTIIQKTVSANNSLHTIAMSGDFGLLKSILPFLPSPHKAVNEPHPTTGLTPLHFAASRGHFDIVRYLVDDYSAVVDAKDKEGETALLKASYNGHFHIVKYLITRNANVHLKDKDGWTALHNACARGYLPIARLLIENGARVDVKSKMGHTPLINAASKGYISIVEYLLDDTHANPLTRNSFGEAAYDVGAAAGQSHICKLLYKAGKAWWQMQHAMENQGSLASHPQYNLLDYHVTVLVTVHENERSYSLLGLSKPQFSTGSLTKYDNRGPWSLCPSNKTCTKEEVQLPQNSSQNGSDWFWLTDWQIDYSDPRVDPTSGWQYARSFDDPDDKWTPVTPASGYGGWVRRRIWVRVMKRRMDLAKGSHIGAQVLNHDEDYLNEAEEIVQKAKSEPTLNPNQDQSIQQLTIELRALEEAVQLLRAGIKSDGNQYRIHQANTLITTYSSHIDILNSQIAQLAHTLSTPIAPLSVQHNPELARELGWTDQQQREQPSQSQDQEQQEQRNSQPSQLRQEEEENATDLDANPWSHDMMNAEWPSHQFEENSSFNNVDLVGHGMDQPKPMEELIQANPKRYVWENDLDVKECRGCRRRFGFLLRRHHCRCCGLIHCDRCSASRAYLSPAQILQDPNGPMESPDVLSSQHQRVCDTCYAKLGGIPP</sequence>
<evidence type="ECO:0000256" key="1">
    <source>
        <dbReference type="ARBA" id="ARBA00022723"/>
    </source>
</evidence>
<keyword evidence="3" id="KW-0862">Zinc</keyword>
<evidence type="ECO:0000256" key="4">
    <source>
        <dbReference type="PROSITE-ProRule" id="PRU00023"/>
    </source>
</evidence>
<dbReference type="GO" id="GO:0042981">
    <property type="term" value="P:regulation of apoptotic process"/>
    <property type="evidence" value="ECO:0007669"/>
    <property type="project" value="TreeGrafter"/>
</dbReference>
<dbReference type="Pfam" id="PF01363">
    <property type="entry name" value="FYVE"/>
    <property type="match status" value="1"/>
</dbReference>
<evidence type="ECO:0000259" key="8">
    <source>
        <dbReference type="PROSITE" id="PS50178"/>
    </source>
</evidence>
<dbReference type="SMART" id="SM00248">
    <property type="entry name" value="ANK"/>
    <property type="match status" value="5"/>
</dbReference>
<dbReference type="OrthoDB" id="660555at2759"/>
<comment type="caution">
    <text evidence="9">The sequence shown here is derived from an EMBL/GenBank/DDBJ whole genome shotgun (WGS) entry which is preliminary data.</text>
</comment>
<dbReference type="SMART" id="SM00064">
    <property type="entry name" value="FYVE"/>
    <property type="match status" value="1"/>
</dbReference>
<dbReference type="PRINTS" id="PR01415">
    <property type="entry name" value="ANKYRIN"/>
</dbReference>
<dbReference type="InterPro" id="IPR000306">
    <property type="entry name" value="Znf_FYVE"/>
</dbReference>
<dbReference type="PROSITE" id="PS50297">
    <property type="entry name" value="ANK_REP_REGION"/>
    <property type="match status" value="3"/>
</dbReference>
<keyword evidence="1" id="KW-0479">Metal-binding</keyword>
<evidence type="ECO:0000256" key="6">
    <source>
        <dbReference type="SAM" id="Coils"/>
    </source>
</evidence>
<dbReference type="Pfam" id="PF12796">
    <property type="entry name" value="Ank_2"/>
    <property type="match status" value="1"/>
</dbReference>
<protein>
    <submittedName>
        <fullName evidence="9">Ankyrin repeat domain-containing protein 17</fullName>
    </submittedName>
</protein>
<keyword evidence="10" id="KW-1185">Reference proteome</keyword>
<evidence type="ECO:0000256" key="2">
    <source>
        <dbReference type="ARBA" id="ARBA00022771"/>
    </source>
</evidence>
<organism evidence="9 10">
    <name type="scientific">Choanephora cucurbitarum</name>
    <dbReference type="NCBI Taxonomy" id="101091"/>
    <lineage>
        <taxon>Eukaryota</taxon>
        <taxon>Fungi</taxon>
        <taxon>Fungi incertae sedis</taxon>
        <taxon>Mucoromycota</taxon>
        <taxon>Mucoromycotina</taxon>
        <taxon>Mucoromycetes</taxon>
        <taxon>Mucorales</taxon>
        <taxon>Mucorineae</taxon>
        <taxon>Choanephoraceae</taxon>
        <taxon>Choanephoroideae</taxon>
        <taxon>Choanephora</taxon>
    </lineage>
</organism>
<dbReference type="PROSITE" id="PS50178">
    <property type="entry name" value="ZF_FYVE"/>
    <property type="match status" value="1"/>
</dbReference>
<feature type="repeat" description="ANK" evidence="4">
    <location>
        <begin position="113"/>
        <end position="145"/>
    </location>
</feature>
<accession>A0A1C7NEW1</accession>
<feature type="repeat" description="ANK" evidence="4">
    <location>
        <begin position="79"/>
        <end position="101"/>
    </location>
</feature>
<feature type="region of interest" description="Disordered" evidence="7">
    <location>
        <begin position="514"/>
        <end position="562"/>
    </location>
</feature>
<dbReference type="Gene3D" id="1.25.40.20">
    <property type="entry name" value="Ankyrin repeat-containing domain"/>
    <property type="match status" value="2"/>
</dbReference>
<evidence type="ECO:0000313" key="10">
    <source>
        <dbReference type="Proteomes" id="UP000093000"/>
    </source>
</evidence>
<feature type="domain" description="FYVE-type" evidence="8">
    <location>
        <begin position="609"/>
        <end position="684"/>
    </location>
</feature>
<dbReference type="EMBL" id="LUGH01000248">
    <property type="protein sequence ID" value="OBZ87086.1"/>
    <property type="molecule type" value="Genomic_DNA"/>
</dbReference>
<dbReference type="InterPro" id="IPR011011">
    <property type="entry name" value="Znf_FYVE_PHD"/>
</dbReference>
<dbReference type="AlphaFoldDB" id="A0A1C7NEW1"/>
<reference evidence="9 10" key="1">
    <citation type="submission" date="2016-03" db="EMBL/GenBank/DDBJ databases">
        <title>Choanephora cucurbitarum.</title>
        <authorList>
            <person name="Min B."/>
            <person name="Park H."/>
            <person name="Park J.-H."/>
            <person name="Shin H.-D."/>
            <person name="Choi I.-G."/>
        </authorList>
    </citation>
    <scope>NUCLEOTIDE SEQUENCE [LARGE SCALE GENOMIC DNA]</scope>
    <source>
        <strain evidence="9 10">KUS-F28377</strain>
    </source>
</reference>
<name>A0A1C7NEW1_9FUNG</name>
<gene>
    <name evidence="9" type="primary">ANKRD17</name>
    <name evidence="9" type="ORF">A0J61_04866</name>
</gene>
<dbReference type="PANTHER" id="PTHR24183:SF1">
    <property type="entry name" value="FIBRONECTIN TYPE 3 AND ANKYRIN REPEAT DOMAINS PROTEIN 1"/>
    <property type="match status" value="1"/>
</dbReference>
<dbReference type="InterPro" id="IPR017455">
    <property type="entry name" value="Znf_FYVE-rel"/>
</dbReference>
<proteinExistence type="predicted"/>
<dbReference type="SUPFAM" id="SSF48403">
    <property type="entry name" value="Ankyrin repeat"/>
    <property type="match status" value="1"/>
</dbReference>
<evidence type="ECO:0000256" key="7">
    <source>
        <dbReference type="SAM" id="MobiDB-lite"/>
    </source>
</evidence>
<dbReference type="GO" id="GO:0005634">
    <property type="term" value="C:nucleus"/>
    <property type="evidence" value="ECO:0007669"/>
    <property type="project" value="TreeGrafter"/>
</dbReference>
<dbReference type="SUPFAM" id="SSF57903">
    <property type="entry name" value="FYVE/PHD zinc finger"/>
    <property type="match status" value="1"/>
</dbReference>
<keyword evidence="2 5" id="KW-0863">Zinc-finger</keyword>
<evidence type="ECO:0000256" key="3">
    <source>
        <dbReference type="ARBA" id="ARBA00022833"/>
    </source>
</evidence>
<dbReference type="InterPro" id="IPR036770">
    <property type="entry name" value="Ankyrin_rpt-contain_sf"/>
</dbReference>
<dbReference type="Proteomes" id="UP000093000">
    <property type="component" value="Unassembled WGS sequence"/>
</dbReference>
<feature type="repeat" description="ANK" evidence="4">
    <location>
        <begin position="146"/>
        <end position="178"/>
    </location>
</feature>
<dbReference type="InterPro" id="IPR002110">
    <property type="entry name" value="Ankyrin_rpt"/>
</dbReference>
<keyword evidence="6" id="KW-0175">Coiled coil</keyword>
<evidence type="ECO:0000256" key="5">
    <source>
        <dbReference type="PROSITE-ProRule" id="PRU00091"/>
    </source>
</evidence>
<feature type="compositionally biased region" description="Low complexity" evidence="7">
    <location>
        <begin position="515"/>
        <end position="540"/>
    </location>
</feature>
<feature type="coiled-coil region" evidence="6">
    <location>
        <begin position="403"/>
        <end position="454"/>
    </location>
</feature>
<keyword evidence="4" id="KW-0040">ANK repeat</keyword>
<dbReference type="InParanoid" id="A0A1C7NEW1"/>
<evidence type="ECO:0000313" key="9">
    <source>
        <dbReference type="EMBL" id="OBZ87086.1"/>
    </source>
</evidence>
<dbReference type="GO" id="GO:0008270">
    <property type="term" value="F:zinc ion binding"/>
    <property type="evidence" value="ECO:0007669"/>
    <property type="project" value="UniProtKB-KW"/>
</dbReference>
<dbReference type="Gene3D" id="3.30.40.10">
    <property type="entry name" value="Zinc/RING finger domain, C3HC4 (zinc finger)"/>
    <property type="match status" value="1"/>
</dbReference>
<dbReference type="InterPro" id="IPR013083">
    <property type="entry name" value="Znf_RING/FYVE/PHD"/>
</dbReference>